<dbReference type="SUPFAM" id="SSF89796">
    <property type="entry name" value="CoA-transferase family III (CaiB/BaiF)"/>
    <property type="match status" value="1"/>
</dbReference>
<dbReference type="EMBL" id="SIXH01000200">
    <property type="protein sequence ID" value="TBO57707.1"/>
    <property type="molecule type" value="Genomic_DNA"/>
</dbReference>
<dbReference type="Gene3D" id="3.30.1540.10">
    <property type="entry name" value="formyl-coa transferase, domain 3"/>
    <property type="match status" value="1"/>
</dbReference>
<dbReference type="PANTHER" id="PTHR48207:SF3">
    <property type="entry name" value="SUCCINATE--HYDROXYMETHYLGLUTARATE COA-TRANSFERASE"/>
    <property type="match status" value="1"/>
</dbReference>
<dbReference type="Gene3D" id="3.40.50.10540">
    <property type="entry name" value="Crotonobetainyl-coa:carnitine coa-transferase, domain 1"/>
    <property type="match status" value="1"/>
</dbReference>
<evidence type="ECO:0000313" key="4">
    <source>
        <dbReference type="Proteomes" id="UP000292452"/>
    </source>
</evidence>
<name>A0A4Q9HRV9_STRKA</name>
<evidence type="ECO:0008006" key="5">
    <source>
        <dbReference type="Google" id="ProtNLM"/>
    </source>
</evidence>
<dbReference type="InterPro" id="IPR044855">
    <property type="entry name" value="CoA-Trfase_III_dom3_sf"/>
</dbReference>
<proteinExistence type="predicted"/>
<dbReference type="Proteomes" id="UP000292452">
    <property type="component" value="Unassembled WGS sequence"/>
</dbReference>
<gene>
    <name evidence="3" type="ORF">EYS09_21300</name>
</gene>
<dbReference type="Pfam" id="PF02515">
    <property type="entry name" value="CoA_transf_3"/>
    <property type="match status" value="1"/>
</dbReference>
<feature type="region of interest" description="Disordered" evidence="2">
    <location>
        <begin position="144"/>
        <end position="215"/>
    </location>
</feature>
<protein>
    <recommendedName>
        <fullName evidence="5">CoA transferase</fullName>
    </recommendedName>
</protein>
<dbReference type="GO" id="GO:0008410">
    <property type="term" value="F:CoA-transferase activity"/>
    <property type="evidence" value="ECO:0007669"/>
    <property type="project" value="TreeGrafter"/>
</dbReference>
<dbReference type="AlphaFoldDB" id="A0A4Q9HRV9"/>
<dbReference type="InterPro" id="IPR023606">
    <property type="entry name" value="CoA-Trfase_III_dom_1_sf"/>
</dbReference>
<organism evidence="3 4">
    <name type="scientific">Streptomyces kasugaensis</name>
    <dbReference type="NCBI Taxonomy" id="1946"/>
    <lineage>
        <taxon>Bacteria</taxon>
        <taxon>Bacillati</taxon>
        <taxon>Actinomycetota</taxon>
        <taxon>Actinomycetes</taxon>
        <taxon>Kitasatosporales</taxon>
        <taxon>Streptomycetaceae</taxon>
        <taxon>Streptomyces</taxon>
    </lineage>
</organism>
<dbReference type="RefSeq" id="WP_131124425.1">
    <property type="nucleotide sequence ID" value="NZ_SIXH01000200.1"/>
</dbReference>
<feature type="compositionally biased region" description="Pro residues" evidence="2">
    <location>
        <begin position="152"/>
        <end position="161"/>
    </location>
</feature>
<dbReference type="PANTHER" id="PTHR48207">
    <property type="entry name" value="SUCCINATE--HYDROXYMETHYLGLUTARATE COA-TRANSFERASE"/>
    <property type="match status" value="1"/>
</dbReference>
<accession>A0A4Q9HRV9</accession>
<dbReference type="InterPro" id="IPR050483">
    <property type="entry name" value="CoA-transferase_III_domain"/>
</dbReference>
<dbReference type="InterPro" id="IPR003673">
    <property type="entry name" value="CoA-Trfase_fam_III"/>
</dbReference>
<reference evidence="3 4" key="1">
    <citation type="submission" date="2019-02" db="EMBL/GenBank/DDBJ databases">
        <title>Draft Genome Sequence of Streptomyces sp. AM-2504, identified by 16S rRNA comparative analysis as a Streptomyces Kasugaensis strain.</title>
        <authorList>
            <person name="Napolioni V."/>
            <person name="Giuliodori A.M."/>
            <person name="Spurio R."/>
            <person name="Fabbretti A."/>
        </authorList>
    </citation>
    <scope>NUCLEOTIDE SEQUENCE [LARGE SCALE GENOMIC DNA]</scope>
    <source>
        <strain evidence="3 4">AM-2504</strain>
    </source>
</reference>
<evidence type="ECO:0000256" key="1">
    <source>
        <dbReference type="ARBA" id="ARBA00022679"/>
    </source>
</evidence>
<keyword evidence="1" id="KW-0808">Transferase</keyword>
<evidence type="ECO:0000313" key="3">
    <source>
        <dbReference type="EMBL" id="TBO57707.1"/>
    </source>
</evidence>
<keyword evidence="4" id="KW-1185">Reference proteome</keyword>
<comment type="caution">
    <text evidence="3">The sequence shown here is derived from an EMBL/GenBank/DDBJ whole genome shotgun (WGS) entry which is preliminary data.</text>
</comment>
<sequence length="215" mass="23017">MARRRSVPYRDRSSPDRIANAFAGLTYVTGEPDWPPVRSGYSTIDYTAAYSGAFSVVTALCHRDTVGGGGQVIDLALYEAGFRALEYALTAYATIGKVRERLGNRNPQIVPADDFTTSDGRRAPIHAGTDALFRRLCTLMGTPELADAPSTAPGPPEPSTPTPCTRRLPTEPPRTPRTIRPSCSATSADGGPRSPSPPSTARSPRCAHSCRRRGS</sequence>
<evidence type="ECO:0000256" key="2">
    <source>
        <dbReference type="SAM" id="MobiDB-lite"/>
    </source>
</evidence>